<organism evidence="1 2">
    <name type="scientific">Liparis tanakae</name>
    <name type="common">Tanaka's snailfish</name>
    <dbReference type="NCBI Taxonomy" id="230148"/>
    <lineage>
        <taxon>Eukaryota</taxon>
        <taxon>Metazoa</taxon>
        <taxon>Chordata</taxon>
        <taxon>Craniata</taxon>
        <taxon>Vertebrata</taxon>
        <taxon>Euteleostomi</taxon>
        <taxon>Actinopterygii</taxon>
        <taxon>Neopterygii</taxon>
        <taxon>Teleostei</taxon>
        <taxon>Neoteleostei</taxon>
        <taxon>Acanthomorphata</taxon>
        <taxon>Eupercaria</taxon>
        <taxon>Perciformes</taxon>
        <taxon>Cottioidei</taxon>
        <taxon>Cottales</taxon>
        <taxon>Liparidae</taxon>
        <taxon>Liparis</taxon>
    </lineage>
</organism>
<dbReference type="EMBL" id="SRLO01000350">
    <property type="protein sequence ID" value="TNN59719.1"/>
    <property type="molecule type" value="Genomic_DNA"/>
</dbReference>
<sequence length="82" mass="8072">MACTSETGGVLGRIGAGVGEATGCGNSGCGADNASTGQVGRGWHTPCGGNFTKRLQAMAGGNLYGEEKGVCPERSDIALSAH</sequence>
<reference evidence="1 2" key="1">
    <citation type="submission" date="2019-03" db="EMBL/GenBank/DDBJ databases">
        <title>First draft genome of Liparis tanakae, snailfish: a comprehensive survey of snailfish specific genes.</title>
        <authorList>
            <person name="Kim W."/>
            <person name="Song I."/>
            <person name="Jeong J.-H."/>
            <person name="Kim D."/>
            <person name="Kim S."/>
            <person name="Ryu S."/>
            <person name="Song J.Y."/>
            <person name="Lee S.K."/>
        </authorList>
    </citation>
    <scope>NUCLEOTIDE SEQUENCE [LARGE SCALE GENOMIC DNA]</scope>
    <source>
        <tissue evidence="1">Muscle</tissue>
    </source>
</reference>
<dbReference type="Proteomes" id="UP000314294">
    <property type="component" value="Unassembled WGS sequence"/>
</dbReference>
<evidence type="ECO:0000313" key="1">
    <source>
        <dbReference type="EMBL" id="TNN59719.1"/>
    </source>
</evidence>
<gene>
    <name evidence="1" type="ORF">EYF80_030090</name>
</gene>
<keyword evidence="2" id="KW-1185">Reference proteome</keyword>
<accession>A0A4Z2H1S3</accession>
<dbReference type="AlphaFoldDB" id="A0A4Z2H1S3"/>
<name>A0A4Z2H1S3_9TELE</name>
<proteinExistence type="predicted"/>
<comment type="caution">
    <text evidence="1">The sequence shown here is derived from an EMBL/GenBank/DDBJ whole genome shotgun (WGS) entry which is preliminary data.</text>
</comment>
<protein>
    <submittedName>
        <fullName evidence="1">Uncharacterized protein</fullName>
    </submittedName>
</protein>
<evidence type="ECO:0000313" key="2">
    <source>
        <dbReference type="Proteomes" id="UP000314294"/>
    </source>
</evidence>